<proteinExistence type="predicted"/>
<dbReference type="EMBL" id="GBRH01235933">
    <property type="protein sequence ID" value="JAD61962.1"/>
    <property type="molecule type" value="Transcribed_RNA"/>
</dbReference>
<accession>A0A0A9BRK6</accession>
<sequence>MQSATSSVKFHFLFVKTHLNDSQCYDRFEDDVLLDIFFGRPGLI</sequence>
<reference evidence="1" key="2">
    <citation type="journal article" date="2015" name="Data Brief">
        <title>Shoot transcriptome of the giant reed, Arundo donax.</title>
        <authorList>
            <person name="Barrero R.A."/>
            <person name="Guerrero F.D."/>
            <person name="Moolhuijzen P."/>
            <person name="Goolsby J.A."/>
            <person name="Tidwell J."/>
            <person name="Bellgard S.E."/>
            <person name="Bellgard M.I."/>
        </authorList>
    </citation>
    <scope>NUCLEOTIDE SEQUENCE</scope>
    <source>
        <tissue evidence="1">Shoot tissue taken approximately 20 cm above the soil surface</tissue>
    </source>
</reference>
<organism evidence="1">
    <name type="scientific">Arundo donax</name>
    <name type="common">Giant reed</name>
    <name type="synonym">Donax arundinaceus</name>
    <dbReference type="NCBI Taxonomy" id="35708"/>
    <lineage>
        <taxon>Eukaryota</taxon>
        <taxon>Viridiplantae</taxon>
        <taxon>Streptophyta</taxon>
        <taxon>Embryophyta</taxon>
        <taxon>Tracheophyta</taxon>
        <taxon>Spermatophyta</taxon>
        <taxon>Magnoliopsida</taxon>
        <taxon>Liliopsida</taxon>
        <taxon>Poales</taxon>
        <taxon>Poaceae</taxon>
        <taxon>PACMAD clade</taxon>
        <taxon>Arundinoideae</taxon>
        <taxon>Arundineae</taxon>
        <taxon>Arundo</taxon>
    </lineage>
</organism>
<evidence type="ECO:0000313" key="1">
    <source>
        <dbReference type="EMBL" id="JAD61962.1"/>
    </source>
</evidence>
<reference evidence="1" key="1">
    <citation type="submission" date="2014-09" db="EMBL/GenBank/DDBJ databases">
        <authorList>
            <person name="Magalhaes I.L.F."/>
            <person name="Oliveira U."/>
            <person name="Santos F.R."/>
            <person name="Vidigal T.H.D.A."/>
            <person name="Brescovit A.D."/>
            <person name="Santos A.J."/>
        </authorList>
    </citation>
    <scope>NUCLEOTIDE SEQUENCE</scope>
    <source>
        <tissue evidence="1">Shoot tissue taken approximately 20 cm above the soil surface</tissue>
    </source>
</reference>
<name>A0A0A9BRK6_ARUDO</name>
<protein>
    <submittedName>
        <fullName evidence="1">Uncharacterized protein</fullName>
    </submittedName>
</protein>
<dbReference type="AlphaFoldDB" id="A0A0A9BRK6"/>